<accession>A0A194X5L2</accession>
<dbReference type="Pfam" id="PF00083">
    <property type="entry name" value="Sugar_tr"/>
    <property type="match status" value="1"/>
</dbReference>
<keyword evidence="3 7" id="KW-0813">Transport</keyword>
<feature type="transmembrane region" description="Helical" evidence="8">
    <location>
        <begin position="324"/>
        <end position="345"/>
    </location>
</feature>
<dbReference type="GO" id="GO:0005351">
    <property type="term" value="F:carbohydrate:proton symporter activity"/>
    <property type="evidence" value="ECO:0007669"/>
    <property type="project" value="TreeGrafter"/>
</dbReference>
<dbReference type="EMBL" id="KQ947418">
    <property type="protein sequence ID" value="KUJ15460.1"/>
    <property type="molecule type" value="Genomic_DNA"/>
</dbReference>
<evidence type="ECO:0000256" key="6">
    <source>
        <dbReference type="ARBA" id="ARBA00023136"/>
    </source>
</evidence>
<keyword evidence="11" id="KW-1185">Reference proteome</keyword>
<dbReference type="NCBIfam" id="TIGR00879">
    <property type="entry name" value="SP"/>
    <property type="match status" value="1"/>
</dbReference>
<dbReference type="PRINTS" id="PR00171">
    <property type="entry name" value="SUGRTRNSPORT"/>
</dbReference>
<organism evidence="10 11">
    <name type="scientific">Mollisia scopiformis</name>
    <name type="common">Conifer needle endophyte fungus</name>
    <name type="synonym">Phialocephala scopiformis</name>
    <dbReference type="NCBI Taxonomy" id="149040"/>
    <lineage>
        <taxon>Eukaryota</taxon>
        <taxon>Fungi</taxon>
        <taxon>Dikarya</taxon>
        <taxon>Ascomycota</taxon>
        <taxon>Pezizomycotina</taxon>
        <taxon>Leotiomycetes</taxon>
        <taxon>Helotiales</taxon>
        <taxon>Mollisiaceae</taxon>
        <taxon>Mollisia</taxon>
    </lineage>
</organism>
<evidence type="ECO:0000256" key="7">
    <source>
        <dbReference type="RuleBase" id="RU003346"/>
    </source>
</evidence>
<keyword evidence="4 8" id="KW-0812">Transmembrane</keyword>
<feature type="transmembrane region" description="Helical" evidence="8">
    <location>
        <begin position="20"/>
        <end position="43"/>
    </location>
</feature>
<protein>
    <submittedName>
        <fullName evidence="10">General substrate transporter</fullName>
    </submittedName>
</protein>
<evidence type="ECO:0000313" key="10">
    <source>
        <dbReference type="EMBL" id="KUJ15460.1"/>
    </source>
</evidence>
<dbReference type="FunFam" id="1.20.1250.20:FF:000117">
    <property type="entry name" value="MFS hexose transporter"/>
    <property type="match status" value="1"/>
</dbReference>
<dbReference type="GeneID" id="28820594"/>
<evidence type="ECO:0000256" key="2">
    <source>
        <dbReference type="ARBA" id="ARBA00010992"/>
    </source>
</evidence>
<feature type="domain" description="Major facilitator superfamily (MFS) profile" evidence="9">
    <location>
        <begin position="33"/>
        <end position="481"/>
    </location>
</feature>
<feature type="transmembrane region" description="Helical" evidence="8">
    <location>
        <begin position="105"/>
        <end position="124"/>
    </location>
</feature>
<keyword evidence="5 8" id="KW-1133">Transmembrane helix</keyword>
<feature type="transmembrane region" description="Helical" evidence="8">
    <location>
        <begin position="429"/>
        <end position="446"/>
    </location>
</feature>
<dbReference type="InterPro" id="IPR036259">
    <property type="entry name" value="MFS_trans_sf"/>
</dbReference>
<dbReference type="SUPFAM" id="SSF103473">
    <property type="entry name" value="MFS general substrate transporter"/>
    <property type="match status" value="1"/>
</dbReference>
<evidence type="ECO:0000256" key="3">
    <source>
        <dbReference type="ARBA" id="ARBA00022448"/>
    </source>
</evidence>
<dbReference type="KEGG" id="psco:LY89DRAFT_619388"/>
<dbReference type="Gene3D" id="1.20.1250.20">
    <property type="entry name" value="MFS general substrate transporter like domains"/>
    <property type="match status" value="1"/>
</dbReference>
<evidence type="ECO:0000259" key="9">
    <source>
        <dbReference type="PROSITE" id="PS50850"/>
    </source>
</evidence>
<feature type="transmembrane region" description="Helical" evidence="8">
    <location>
        <begin position="391"/>
        <end position="417"/>
    </location>
</feature>
<evidence type="ECO:0000256" key="4">
    <source>
        <dbReference type="ARBA" id="ARBA00022692"/>
    </source>
</evidence>
<feature type="transmembrane region" description="Helical" evidence="8">
    <location>
        <begin position="284"/>
        <end position="304"/>
    </location>
</feature>
<feature type="transmembrane region" description="Helical" evidence="8">
    <location>
        <begin position="169"/>
        <end position="187"/>
    </location>
</feature>
<dbReference type="GO" id="GO:0016020">
    <property type="term" value="C:membrane"/>
    <property type="evidence" value="ECO:0007669"/>
    <property type="project" value="UniProtKB-SubCell"/>
</dbReference>
<dbReference type="PANTHER" id="PTHR48022:SF64">
    <property type="entry name" value="MAJOR FACILITATOR SUPERFAMILY (MFS) PROFILE DOMAIN-CONTAINING PROTEIN"/>
    <property type="match status" value="1"/>
</dbReference>
<feature type="transmembrane region" description="Helical" evidence="8">
    <location>
        <begin position="136"/>
        <end position="157"/>
    </location>
</feature>
<dbReference type="RefSeq" id="XP_018069815.1">
    <property type="nucleotide sequence ID" value="XM_018210868.1"/>
</dbReference>
<gene>
    <name evidence="10" type="ORF">LY89DRAFT_619388</name>
</gene>
<comment type="similarity">
    <text evidence="2 7">Belongs to the major facilitator superfamily. Sugar transporter (TC 2.A.1.1) family.</text>
</comment>
<reference evidence="10 11" key="1">
    <citation type="submission" date="2015-10" db="EMBL/GenBank/DDBJ databases">
        <title>Full genome of DAOMC 229536 Phialocephala scopiformis, a fungal endophyte of spruce producing the potent anti-insectan compound rugulosin.</title>
        <authorList>
            <consortium name="DOE Joint Genome Institute"/>
            <person name="Walker A.K."/>
            <person name="Frasz S.L."/>
            <person name="Seifert K.A."/>
            <person name="Miller J.D."/>
            <person name="Mondo S.J."/>
            <person name="Labutti K."/>
            <person name="Lipzen A."/>
            <person name="Dockter R."/>
            <person name="Kennedy M."/>
            <person name="Grigoriev I.V."/>
            <person name="Spatafora J.W."/>
        </authorList>
    </citation>
    <scope>NUCLEOTIDE SEQUENCE [LARGE SCALE GENOMIC DNA]</scope>
    <source>
        <strain evidence="10 11">CBS 120377</strain>
    </source>
</reference>
<dbReference type="InterPro" id="IPR020846">
    <property type="entry name" value="MFS_dom"/>
</dbReference>
<dbReference type="OrthoDB" id="6133115at2759"/>
<feature type="transmembrane region" description="Helical" evidence="8">
    <location>
        <begin position="458"/>
        <end position="477"/>
    </location>
</feature>
<name>A0A194X5L2_MOLSC</name>
<comment type="subcellular location">
    <subcellularLocation>
        <location evidence="1">Membrane</location>
        <topology evidence="1">Multi-pass membrane protein</topology>
    </subcellularLocation>
</comment>
<dbReference type="Proteomes" id="UP000070700">
    <property type="component" value="Unassembled WGS sequence"/>
</dbReference>
<dbReference type="PANTHER" id="PTHR48022">
    <property type="entry name" value="PLASTIDIC GLUCOSE TRANSPORTER 4"/>
    <property type="match status" value="1"/>
</dbReference>
<proteinExistence type="inferred from homology"/>
<feature type="transmembrane region" description="Helical" evidence="8">
    <location>
        <begin position="352"/>
        <end position="371"/>
    </location>
</feature>
<dbReference type="InParanoid" id="A0A194X5L2"/>
<evidence type="ECO:0000313" key="11">
    <source>
        <dbReference type="Proteomes" id="UP000070700"/>
    </source>
</evidence>
<evidence type="ECO:0000256" key="5">
    <source>
        <dbReference type="ARBA" id="ARBA00022989"/>
    </source>
</evidence>
<evidence type="ECO:0000256" key="1">
    <source>
        <dbReference type="ARBA" id="ARBA00004141"/>
    </source>
</evidence>
<dbReference type="AlphaFoldDB" id="A0A194X5L2"/>
<dbReference type="InterPro" id="IPR050360">
    <property type="entry name" value="MFS_Sugar_Transporters"/>
</dbReference>
<dbReference type="InterPro" id="IPR005828">
    <property type="entry name" value="MFS_sugar_transport-like"/>
</dbReference>
<keyword evidence="6 8" id="KW-0472">Membrane</keyword>
<dbReference type="PROSITE" id="PS50850">
    <property type="entry name" value="MFS"/>
    <property type="match status" value="1"/>
</dbReference>
<sequence length="527" mass="58222">MSTHGAPVVMEAVLSGRKTGWFATRGVVLLNLNLCLSLISSYATGYDGSMMNGLQSLDTWKAYFHDPDASSLALYVSPLNAIQNVGQLVALPFCAIASDKFGRRATLLLGALIMLVGVLLQGAAKNTGMFVAARGILGMGLAFNITAAPLLILELAFPTQRAPLVSIYNALWSLGAIAAAWITYGTFRMGNDYAWRIPSYLQGVSSVIQLAAAFFIEESPRWLVDTGREEKAKQIITKYHCNGDSEDYMVLLELEEIKEALRLEKEALASTSYMSFFKTKGNRLRFFIILAVGFFSQWSGNGLISYYLTLILNSIGYTSQDTQTLINGLLTIWGLVTTFFFSLLVNKFGRRTMFLVSTASMLVCFIIWTALESTYEKSTDLTGQGSDGVAKGVLAMIFLYNLSYAIGWGPLQVTYVVEILPYHLRARGLVLYNLFVALALIFNQYANPVGVTNIKWKYYIVYDVWLFVELVVVYFLFVETSGASLEETAVIIDGEEIQEKLAEGVARATEGEKKVVMSEETKEMTGI</sequence>
<dbReference type="InterPro" id="IPR003663">
    <property type="entry name" value="Sugar/inositol_transpt"/>
</dbReference>
<evidence type="ECO:0000256" key="8">
    <source>
        <dbReference type="SAM" id="Phobius"/>
    </source>
</evidence>